<protein>
    <submittedName>
        <fullName evidence="2">Caspase family protein</fullName>
    </submittedName>
</protein>
<dbReference type="AlphaFoldDB" id="A0AAU2H953"/>
<dbReference type="Gene3D" id="1.25.40.10">
    <property type="entry name" value="Tetratricopeptide repeat domain"/>
    <property type="match status" value="1"/>
</dbReference>
<dbReference type="SUPFAM" id="SSF52129">
    <property type="entry name" value="Caspase-like"/>
    <property type="match status" value="1"/>
</dbReference>
<dbReference type="SUPFAM" id="SSF48452">
    <property type="entry name" value="TPR-like"/>
    <property type="match status" value="1"/>
</dbReference>
<dbReference type="EMBL" id="CP108253">
    <property type="protein sequence ID" value="WTU43498.1"/>
    <property type="molecule type" value="Genomic_DNA"/>
</dbReference>
<accession>A0AAU2H953</accession>
<dbReference type="GO" id="GO:0004197">
    <property type="term" value="F:cysteine-type endopeptidase activity"/>
    <property type="evidence" value="ECO:0007669"/>
    <property type="project" value="InterPro"/>
</dbReference>
<dbReference type="InterPro" id="IPR011990">
    <property type="entry name" value="TPR-like_helical_dom_sf"/>
</dbReference>
<reference evidence="2" key="1">
    <citation type="submission" date="2022-10" db="EMBL/GenBank/DDBJ databases">
        <title>The complete genomes of actinobacterial strains from the NBC collection.</title>
        <authorList>
            <person name="Joergensen T.S."/>
            <person name="Alvarez Arevalo M."/>
            <person name="Sterndorff E.B."/>
            <person name="Faurdal D."/>
            <person name="Vuksanovic O."/>
            <person name="Mourched A.-S."/>
            <person name="Charusanti P."/>
            <person name="Shaw S."/>
            <person name="Blin K."/>
            <person name="Weber T."/>
        </authorList>
    </citation>
    <scope>NUCLEOTIDE SEQUENCE</scope>
    <source>
        <strain evidence="2">NBC_00060</strain>
    </source>
</reference>
<sequence>MPAGLPDPSASAAVLIGTSSYLHLPQLPAVETNIADLSRILQDPTVWGLPGGNTLTVADPETPAAFLDPVYAAGERAQDTLFVYYCGHGLRDSDSADLYVALTGSRESSGYTAVEYRHLRAAILASPARRKIVVLDCCFSGRAARTLSGPGALAAQAGIQGAYVLTASPKDHVALAPEGERHTAFTGELLHVLDNGLPEAPDTLDLETLFRAVDARLGARNRPRPQRSQENDVGRLPLVRNRAKASARAPAGPVIDADVEAAMVSSGLQLARLLRSVGRGRDALPVLRMILQNSVPDADGDTITVHLELAELLTETGQDQQAIQVLESAFHQTHKRFGPEAVTVSRRLSELLQTAGNHSQACEVLRHALDSLERSTRQPGATA</sequence>
<gene>
    <name evidence="2" type="ORF">OHV25_29930</name>
</gene>
<organism evidence="2">
    <name type="scientific">Streptomyces sp. NBC_00060</name>
    <dbReference type="NCBI Taxonomy" id="2975636"/>
    <lineage>
        <taxon>Bacteria</taxon>
        <taxon>Bacillati</taxon>
        <taxon>Actinomycetota</taxon>
        <taxon>Actinomycetes</taxon>
        <taxon>Kitasatosporales</taxon>
        <taxon>Streptomycetaceae</taxon>
        <taxon>Streptomyces</taxon>
    </lineage>
</organism>
<dbReference type="Pfam" id="PF00656">
    <property type="entry name" value="Peptidase_C14"/>
    <property type="match status" value="1"/>
</dbReference>
<dbReference type="NCBIfam" id="NF047832">
    <property type="entry name" value="caspase_w_EACC1"/>
    <property type="match status" value="1"/>
</dbReference>
<name>A0AAU2H953_9ACTN</name>
<feature type="domain" description="Peptidase C14 caspase" evidence="1">
    <location>
        <begin position="12"/>
        <end position="227"/>
    </location>
</feature>
<dbReference type="GO" id="GO:0006508">
    <property type="term" value="P:proteolysis"/>
    <property type="evidence" value="ECO:0007669"/>
    <property type="project" value="InterPro"/>
</dbReference>
<evidence type="ECO:0000313" key="2">
    <source>
        <dbReference type="EMBL" id="WTU43498.1"/>
    </source>
</evidence>
<dbReference type="InterPro" id="IPR011600">
    <property type="entry name" value="Pept_C14_caspase"/>
</dbReference>
<dbReference type="InterPro" id="IPR029030">
    <property type="entry name" value="Caspase-like_dom_sf"/>
</dbReference>
<proteinExistence type="predicted"/>
<dbReference type="Gene3D" id="3.40.50.1460">
    <property type="match status" value="1"/>
</dbReference>
<evidence type="ECO:0000259" key="1">
    <source>
        <dbReference type="Pfam" id="PF00656"/>
    </source>
</evidence>